<dbReference type="EMBL" id="ML208393">
    <property type="protein sequence ID" value="TFK66821.1"/>
    <property type="molecule type" value="Genomic_DNA"/>
</dbReference>
<evidence type="ECO:0000313" key="1">
    <source>
        <dbReference type="EMBL" id="TFK66821.1"/>
    </source>
</evidence>
<keyword evidence="2" id="KW-1185">Reference proteome</keyword>
<gene>
    <name evidence="1" type="ORF">BDN72DRAFT_899503</name>
</gene>
<dbReference type="Proteomes" id="UP000308600">
    <property type="component" value="Unassembled WGS sequence"/>
</dbReference>
<name>A0ACD3AMS3_9AGAR</name>
<accession>A0ACD3AMS3</accession>
<reference evidence="1 2" key="1">
    <citation type="journal article" date="2019" name="Nat. Ecol. Evol.">
        <title>Megaphylogeny resolves global patterns of mushroom evolution.</title>
        <authorList>
            <person name="Varga T."/>
            <person name="Krizsan K."/>
            <person name="Foldi C."/>
            <person name="Dima B."/>
            <person name="Sanchez-Garcia M."/>
            <person name="Sanchez-Ramirez S."/>
            <person name="Szollosi G.J."/>
            <person name="Szarkandi J.G."/>
            <person name="Papp V."/>
            <person name="Albert L."/>
            <person name="Andreopoulos W."/>
            <person name="Angelini C."/>
            <person name="Antonin V."/>
            <person name="Barry K.W."/>
            <person name="Bougher N.L."/>
            <person name="Buchanan P."/>
            <person name="Buyck B."/>
            <person name="Bense V."/>
            <person name="Catcheside P."/>
            <person name="Chovatia M."/>
            <person name="Cooper J."/>
            <person name="Damon W."/>
            <person name="Desjardin D."/>
            <person name="Finy P."/>
            <person name="Geml J."/>
            <person name="Haridas S."/>
            <person name="Hughes K."/>
            <person name="Justo A."/>
            <person name="Karasinski D."/>
            <person name="Kautmanova I."/>
            <person name="Kiss B."/>
            <person name="Kocsube S."/>
            <person name="Kotiranta H."/>
            <person name="LaButti K.M."/>
            <person name="Lechner B.E."/>
            <person name="Liimatainen K."/>
            <person name="Lipzen A."/>
            <person name="Lukacs Z."/>
            <person name="Mihaltcheva S."/>
            <person name="Morgado L.N."/>
            <person name="Niskanen T."/>
            <person name="Noordeloos M.E."/>
            <person name="Ohm R.A."/>
            <person name="Ortiz-Santana B."/>
            <person name="Ovrebo C."/>
            <person name="Racz N."/>
            <person name="Riley R."/>
            <person name="Savchenko A."/>
            <person name="Shiryaev A."/>
            <person name="Soop K."/>
            <person name="Spirin V."/>
            <person name="Szebenyi C."/>
            <person name="Tomsovsky M."/>
            <person name="Tulloss R.E."/>
            <person name="Uehling J."/>
            <person name="Grigoriev I.V."/>
            <person name="Vagvolgyi C."/>
            <person name="Papp T."/>
            <person name="Martin F.M."/>
            <person name="Miettinen O."/>
            <person name="Hibbett D.S."/>
            <person name="Nagy L.G."/>
        </authorList>
    </citation>
    <scope>NUCLEOTIDE SEQUENCE [LARGE SCALE GENOMIC DNA]</scope>
    <source>
        <strain evidence="1 2">NL-1719</strain>
    </source>
</reference>
<organism evidence="1 2">
    <name type="scientific">Pluteus cervinus</name>
    <dbReference type="NCBI Taxonomy" id="181527"/>
    <lineage>
        <taxon>Eukaryota</taxon>
        <taxon>Fungi</taxon>
        <taxon>Dikarya</taxon>
        <taxon>Basidiomycota</taxon>
        <taxon>Agaricomycotina</taxon>
        <taxon>Agaricomycetes</taxon>
        <taxon>Agaricomycetidae</taxon>
        <taxon>Agaricales</taxon>
        <taxon>Pluteineae</taxon>
        <taxon>Pluteaceae</taxon>
        <taxon>Pluteus</taxon>
    </lineage>
</organism>
<sequence>MSVRDLPAEVLEEVVSAIPDRKSLPSLALVSRAFRQPSQRILFHYICLGDRASSYDRSPNPPPRHLLLKAILTENPTIATYIRDLVCTQTDLNLYSRSSGGSPILWMLDHGVLLGEIFQLLKHSRMQKITMNSFSKSLINWFNLHPTVQSGFLYLFNKPSLTSFTLSGWIIPQNIFTSFVNLRYLTLRHFLFSADRLLPIRTLDTSRIITGNGQPIHQLSSLEMDVEIALNTPVEQIRFLLRLDFTSISMLNLHITDPPLLDMRPFVSGSNLQVLAIFCIMDKLAMMNMVQHGPLDGGLVLDGPPSVIFTNQLTDPDIHPERLSVPGPISPSKFRRLEKIFSNLGMLSRTASQD</sequence>
<protein>
    <submittedName>
        <fullName evidence="1">Uncharacterized protein</fullName>
    </submittedName>
</protein>
<proteinExistence type="predicted"/>
<evidence type="ECO:0000313" key="2">
    <source>
        <dbReference type="Proteomes" id="UP000308600"/>
    </source>
</evidence>